<reference evidence="4" key="1">
    <citation type="journal article" date="2011" name="MBio">
        <title>Novel metabolic attributes of the genus Cyanothece, comprising a group of unicellular nitrogen-fixing Cyanobacteria.</title>
        <authorList>
            <person name="Bandyopadhyay A."/>
            <person name="Elvitigala T."/>
            <person name="Welsh E."/>
            <person name="Stockel J."/>
            <person name="Liberton M."/>
            <person name="Min H."/>
            <person name="Sherman L.A."/>
            <person name="Pakrasi H.B."/>
        </authorList>
    </citation>
    <scope>NUCLEOTIDE SEQUENCE [LARGE SCALE GENOMIC DNA]</scope>
    <source>
        <strain evidence="4">PCC 8801</strain>
    </source>
</reference>
<dbReference type="OrthoDB" id="428298at2"/>
<keyword evidence="4" id="KW-1185">Reference proteome</keyword>
<name>B7K1Z0_RIPO1</name>
<evidence type="ECO:0000256" key="1">
    <source>
        <dbReference type="SAM" id="MobiDB-lite"/>
    </source>
</evidence>
<sequence>MKFSNTSYQGGSWGSLWQFLLITSAVATSAGLGFGAALSLNRPAEAGGTILHSDQSFPPRQDWPIGETVDTMSQH</sequence>
<dbReference type="KEGG" id="cyp:PCC8801_0193"/>
<keyword evidence="2" id="KW-0472">Membrane</keyword>
<organism evidence="3 4">
    <name type="scientific">Rippkaea orientalis (strain PCC 8801 / RF-1)</name>
    <name type="common">Cyanothece sp. (strain PCC 8801)</name>
    <dbReference type="NCBI Taxonomy" id="41431"/>
    <lineage>
        <taxon>Bacteria</taxon>
        <taxon>Bacillati</taxon>
        <taxon>Cyanobacteriota</taxon>
        <taxon>Cyanophyceae</taxon>
        <taxon>Oscillatoriophycideae</taxon>
        <taxon>Chroococcales</taxon>
        <taxon>Aphanothecaceae</taxon>
        <taxon>Rippkaea</taxon>
        <taxon>Rippkaea orientalis</taxon>
    </lineage>
</organism>
<dbReference type="Proteomes" id="UP000008204">
    <property type="component" value="Chromosome"/>
</dbReference>
<protein>
    <submittedName>
        <fullName evidence="3">Uncharacterized protein</fullName>
    </submittedName>
</protein>
<keyword evidence="2" id="KW-1133">Transmembrane helix</keyword>
<dbReference type="RefSeq" id="WP_012593574.1">
    <property type="nucleotide sequence ID" value="NC_011726.1"/>
</dbReference>
<accession>B7K1Z0</accession>
<dbReference type="EMBL" id="CP001287">
    <property type="protein sequence ID" value="ACK64297.1"/>
    <property type="molecule type" value="Genomic_DNA"/>
</dbReference>
<evidence type="ECO:0000313" key="3">
    <source>
        <dbReference type="EMBL" id="ACK64297.1"/>
    </source>
</evidence>
<evidence type="ECO:0000256" key="2">
    <source>
        <dbReference type="SAM" id="Phobius"/>
    </source>
</evidence>
<gene>
    <name evidence="3" type="ordered locus">PCC8801_0193</name>
</gene>
<dbReference type="HOGENOM" id="CLU_2664970_0_0_3"/>
<keyword evidence="2" id="KW-0812">Transmembrane</keyword>
<evidence type="ECO:0000313" key="4">
    <source>
        <dbReference type="Proteomes" id="UP000008204"/>
    </source>
</evidence>
<feature type="region of interest" description="Disordered" evidence="1">
    <location>
        <begin position="49"/>
        <end position="75"/>
    </location>
</feature>
<dbReference type="AlphaFoldDB" id="B7K1Z0"/>
<dbReference type="eggNOG" id="COG0515">
    <property type="taxonomic scope" value="Bacteria"/>
</dbReference>
<feature type="transmembrane region" description="Helical" evidence="2">
    <location>
        <begin position="16"/>
        <end position="40"/>
    </location>
</feature>
<proteinExistence type="predicted"/>